<name>A0A0M0G583_9BACI</name>
<proteinExistence type="predicted"/>
<evidence type="ECO:0000259" key="4">
    <source>
        <dbReference type="PROSITE" id="PS50932"/>
    </source>
</evidence>
<keyword evidence="2" id="KW-0238">DNA-binding</keyword>
<dbReference type="Pfam" id="PF00356">
    <property type="entry name" value="LacI"/>
    <property type="match status" value="1"/>
</dbReference>
<dbReference type="Proteomes" id="UP000037405">
    <property type="component" value="Unassembled WGS sequence"/>
</dbReference>
<dbReference type="PATRIC" id="fig|189381.12.peg.2761"/>
<dbReference type="AlphaFoldDB" id="A0A0M0G583"/>
<comment type="caution">
    <text evidence="5">The sequence shown here is derived from an EMBL/GenBank/DDBJ whole genome shotgun (WGS) entry which is preliminary data.</text>
</comment>
<feature type="domain" description="HTH lacI-type" evidence="4">
    <location>
        <begin position="2"/>
        <end position="56"/>
    </location>
</feature>
<dbReference type="Gene3D" id="3.40.50.2300">
    <property type="match status" value="2"/>
</dbReference>
<dbReference type="Pfam" id="PF13377">
    <property type="entry name" value="Peripla_BP_3"/>
    <property type="match status" value="1"/>
</dbReference>
<dbReference type="GO" id="GO:0000976">
    <property type="term" value="F:transcription cis-regulatory region binding"/>
    <property type="evidence" value="ECO:0007669"/>
    <property type="project" value="TreeGrafter"/>
</dbReference>
<dbReference type="PROSITE" id="PS50932">
    <property type="entry name" value="HTH_LACI_2"/>
    <property type="match status" value="1"/>
</dbReference>
<dbReference type="InterPro" id="IPR010982">
    <property type="entry name" value="Lambda_DNA-bd_dom_sf"/>
</dbReference>
<evidence type="ECO:0000256" key="3">
    <source>
        <dbReference type="ARBA" id="ARBA00023163"/>
    </source>
</evidence>
<dbReference type="InterPro" id="IPR000843">
    <property type="entry name" value="HTH_LacI"/>
</dbReference>
<dbReference type="PROSITE" id="PS00356">
    <property type="entry name" value="HTH_LACI_1"/>
    <property type="match status" value="1"/>
</dbReference>
<dbReference type="STRING" id="189381.GCA_900166615_01216"/>
<evidence type="ECO:0000313" key="5">
    <source>
        <dbReference type="EMBL" id="KON85009.1"/>
    </source>
</evidence>
<dbReference type="OrthoDB" id="9788209at2"/>
<reference evidence="6" key="1">
    <citation type="submission" date="2015-07" db="EMBL/GenBank/DDBJ databases">
        <title>Fjat-14235 jcm11544.</title>
        <authorList>
            <person name="Liu B."/>
            <person name="Wang J."/>
            <person name="Zhu Y."/>
            <person name="Liu G."/>
            <person name="Chen Q."/>
            <person name="Chen Z."/>
            <person name="Lan J."/>
            <person name="Che J."/>
            <person name="Ge C."/>
            <person name="Shi H."/>
            <person name="Pan Z."/>
            <person name="Liu X."/>
        </authorList>
    </citation>
    <scope>NUCLEOTIDE SEQUENCE [LARGE SCALE GENOMIC DNA]</scope>
    <source>
        <strain evidence="6">JCM 11544</strain>
    </source>
</reference>
<protein>
    <recommendedName>
        <fullName evidence="4">HTH lacI-type domain-containing protein</fullName>
    </recommendedName>
</protein>
<dbReference type="EMBL" id="LGUE01000004">
    <property type="protein sequence ID" value="KON85009.1"/>
    <property type="molecule type" value="Genomic_DNA"/>
</dbReference>
<keyword evidence="6" id="KW-1185">Reference proteome</keyword>
<evidence type="ECO:0000256" key="2">
    <source>
        <dbReference type="ARBA" id="ARBA00023125"/>
    </source>
</evidence>
<dbReference type="SUPFAM" id="SSF53822">
    <property type="entry name" value="Periplasmic binding protein-like I"/>
    <property type="match status" value="1"/>
</dbReference>
<organism evidence="5 6">
    <name type="scientific">Rossellomorea marisflavi</name>
    <dbReference type="NCBI Taxonomy" id="189381"/>
    <lineage>
        <taxon>Bacteria</taxon>
        <taxon>Bacillati</taxon>
        <taxon>Bacillota</taxon>
        <taxon>Bacilli</taxon>
        <taxon>Bacillales</taxon>
        <taxon>Bacillaceae</taxon>
        <taxon>Rossellomorea</taxon>
    </lineage>
</organism>
<dbReference type="PRINTS" id="PR00036">
    <property type="entry name" value="HTHLACI"/>
</dbReference>
<sequence length="328" mass="36235">MPTILDIARVSGVSKSTVSRVLNHHPHVSEDSRRKVEEAIKELSYVRNLRGVQLRLQRNHTIGIVVPLLDHPYFSRLAGILTKTCRDAGYKMVIHQTFFSQDAESEIYDALIHKEVDALILTHSAFSEEEIKSRVQDQIVVVCNEQFEGAQFDTVGVDEEEATFIATDHLLHQGAFPLIFCGDDMDSPLQQKRWEGFKRAHAHHGLECADTCCHNKVITIEDGVALGEERFRTASPPKGIVAGSDFVAAGLLAAANAVGLSVPEDVKIIGFDDHPICLTTSPTLSSISYALDEIALDLMGRLTQRLQGKNPEPLLIKRKPGLVRRGSS</sequence>
<evidence type="ECO:0000313" key="6">
    <source>
        <dbReference type="Proteomes" id="UP000037405"/>
    </source>
</evidence>
<keyword evidence="1" id="KW-0805">Transcription regulation</keyword>
<dbReference type="GO" id="GO:0003700">
    <property type="term" value="F:DNA-binding transcription factor activity"/>
    <property type="evidence" value="ECO:0007669"/>
    <property type="project" value="TreeGrafter"/>
</dbReference>
<dbReference type="SMART" id="SM00354">
    <property type="entry name" value="HTH_LACI"/>
    <property type="match status" value="1"/>
</dbReference>
<dbReference type="CDD" id="cd01392">
    <property type="entry name" value="HTH_LacI"/>
    <property type="match status" value="1"/>
</dbReference>
<accession>A0A0M0G583</accession>
<keyword evidence="3" id="KW-0804">Transcription</keyword>
<gene>
    <name evidence="5" type="ORF">AF331_13515</name>
</gene>
<dbReference type="PANTHER" id="PTHR30146:SF136">
    <property type="entry name" value="NTD BIOSYNTHESIS OPERON REGULATOR NTDR"/>
    <property type="match status" value="1"/>
</dbReference>
<dbReference type="InterPro" id="IPR046335">
    <property type="entry name" value="LacI/GalR-like_sensor"/>
</dbReference>
<dbReference type="Gene3D" id="1.10.260.40">
    <property type="entry name" value="lambda repressor-like DNA-binding domains"/>
    <property type="match status" value="1"/>
</dbReference>
<dbReference type="SUPFAM" id="SSF47413">
    <property type="entry name" value="lambda repressor-like DNA-binding domains"/>
    <property type="match status" value="1"/>
</dbReference>
<evidence type="ECO:0000256" key="1">
    <source>
        <dbReference type="ARBA" id="ARBA00023015"/>
    </source>
</evidence>
<dbReference type="PANTHER" id="PTHR30146">
    <property type="entry name" value="LACI-RELATED TRANSCRIPTIONAL REPRESSOR"/>
    <property type="match status" value="1"/>
</dbReference>
<dbReference type="InterPro" id="IPR028082">
    <property type="entry name" value="Peripla_BP_I"/>
</dbReference>
<dbReference type="RefSeq" id="WP_053428608.1">
    <property type="nucleotide sequence ID" value="NZ_LGUE01000004.1"/>
</dbReference>